<organism evidence="3 4">
    <name type="scientific">Treponema rectale</name>
    <dbReference type="NCBI Taxonomy" id="744512"/>
    <lineage>
        <taxon>Bacteria</taxon>
        <taxon>Pseudomonadati</taxon>
        <taxon>Spirochaetota</taxon>
        <taxon>Spirochaetia</taxon>
        <taxon>Spirochaetales</taxon>
        <taxon>Treponemataceae</taxon>
        <taxon>Treponema</taxon>
    </lineage>
</organism>
<dbReference type="Proteomes" id="UP000593591">
    <property type="component" value="Chromosome"/>
</dbReference>
<dbReference type="SUPFAM" id="SSF52540">
    <property type="entry name" value="P-loop containing nucleoside triphosphate hydrolases"/>
    <property type="match status" value="1"/>
</dbReference>
<keyword evidence="3" id="KW-0547">Nucleotide-binding</keyword>
<dbReference type="InterPro" id="IPR041682">
    <property type="entry name" value="AAA_14"/>
</dbReference>
<dbReference type="Gene3D" id="3.40.1350.10">
    <property type="match status" value="1"/>
</dbReference>
<reference evidence="3 4" key="1">
    <citation type="submission" date="2018-08" db="EMBL/GenBank/DDBJ databases">
        <title>The first complete genome of Treponema rectale (CHPAT), a commensal spirochete of the bovine rectum.</title>
        <authorList>
            <person name="Staton G.J."/>
            <person name="Clegg S.R."/>
            <person name="Carter S.D."/>
            <person name="Radford A.D."/>
            <person name="Darby A."/>
            <person name="Hall N."/>
            <person name="Birtles R.J."/>
            <person name="Evans N.J."/>
        </authorList>
    </citation>
    <scope>NUCLEOTIDE SEQUENCE [LARGE SCALE GENOMIC DNA]</scope>
    <source>
        <strain evidence="3 4">CHPA</strain>
    </source>
</reference>
<dbReference type="InterPro" id="IPR025420">
    <property type="entry name" value="DUF4143"/>
</dbReference>
<name>A0A7M1XJ76_9SPIR</name>
<accession>A0A7M1XJ76</accession>
<evidence type="ECO:0000259" key="2">
    <source>
        <dbReference type="Pfam" id="PF13635"/>
    </source>
</evidence>
<evidence type="ECO:0000313" key="4">
    <source>
        <dbReference type="Proteomes" id="UP000593591"/>
    </source>
</evidence>
<dbReference type="SUPFAM" id="SSF52980">
    <property type="entry name" value="Restriction endonuclease-like"/>
    <property type="match status" value="1"/>
</dbReference>
<evidence type="ECO:0000259" key="1">
    <source>
        <dbReference type="Pfam" id="PF13173"/>
    </source>
</evidence>
<evidence type="ECO:0000313" key="3">
    <source>
        <dbReference type="EMBL" id="QOS39553.1"/>
    </source>
</evidence>
<proteinExistence type="predicted"/>
<protein>
    <submittedName>
        <fullName evidence="3">ATP-binding protein</fullName>
    </submittedName>
</protein>
<dbReference type="InterPro" id="IPR011335">
    <property type="entry name" value="Restrct_endonuc-II-like"/>
</dbReference>
<dbReference type="Gene3D" id="3.40.50.300">
    <property type="entry name" value="P-loop containing nucleotide triphosphate hydrolases"/>
    <property type="match status" value="1"/>
</dbReference>
<sequence>MSETTYKIKRTIYKEIIDTINNKAVTVITGARQVGKTTICSKLEEELGFNYVSLADPIVKNAAKSDPSEFLSLNPFPLIIDEIQKAPELFEYLEGVVDKEIKKGNKKGLYVLTGSQAYKLMKGVTESMAGRIGLISMSPLSLSEINEKEEIPFEVDIQRSLKRTKDYIIDTNQMYEYIVRGFYPELYDNEKLKTSIFYADYVETYLERDVSDLINLKDKQKFLNLMSVLASLTGQELIYDNLAKIIGVDVKTIQSWISVLIAGNIIFLLNPYNEESMVKQVTKRPKIYYEDTGLACYLSRVTSPETLKASYLKGHMVETFIVNEIIKSYKNNRKDKETSFYYFRNNKQDEIDLIIVNDGKITLIECKSGEEYKASDVSSFEKLSNTKFKKTNNAIICTTKTIYSISNGVYVIPFTSI</sequence>
<dbReference type="PANTHER" id="PTHR43566">
    <property type="entry name" value="CONSERVED PROTEIN"/>
    <property type="match status" value="1"/>
</dbReference>
<keyword evidence="3" id="KW-0067">ATP-binding</keyword>
<dbReference type="GO" id="GO:0005524">
    <property type="term" value="F:ATP binding"/>
    <property type="evidence" value="ECO:0007669"/>
    <property type="project" value="UniProtKB-KW"/>
</dbReference>
<dbReference type="KEGG" id="trc:DYE49_03385"/>
<dbReference type="Pfam" id="PF13635">
    <property type="entry name" value="DUF4143"/>
    <property type="match status" value="1"/>
</dbReference>
<feature type="domain" description="AAA" evidence="1">
    <location>
        <begin position="23"/>
        <end position="145"/>
    </location>
</feature>
<feature type="domain" description="DUF4143" evidence="2">
    <location>
        <begin position="207"/>
        <end position="369"/>
    </location>
</feature>
<dbReference type="InterPro" id="IPR011856">
    <property type="entry name" value="tRNA_endonuc-like_dom_sf"/>
</dbReference>
<dbReference type="Pfam" id="PF13173">
    <property type="entry name" value="AAA_14"/>
    <property type="match status" value="1"/>
</dbReference>
<dbReference type="InterPro" id="IPR027417">
    <property type="entry name" value="P-loop_NTPase"/>
</dbReference>
<dbReference type="EMBL" id="CP031517">
    <property type="protein sequence ID" value="QOS39553.1"/>
    <property type="molecule type" value="Genomic_DNA"/>
</dbReference>
<dbReference type="AlphaFoldDB" id="A0A7M1XJ76"/>
<gene>
    <name evidence="3" type="ORF">DYE49_03385</name>
</gene>
<dbReference type="GO" id="GO:0003676">
    <property type="term" value="F:nucleic acid binding"/>
    <property type="evidence" value="ECO:0007669"/>
    <property type="project" value="InterPro"/>
</dbReference>
<dbReference type="PANTHER" id="PTHR43566:SF2">
    <property type="entry name" value="DUF4143 DOMAIN-CONTAINING PROTEIN"/>
    <property type="match status" value="1"/>
</dbReference>